<sequence length="334" mass="37222">MATIKDVANLAKVSVATVSRVINNAENVSDKTRETVKKAMEKLNYYPDANARALSQQNSKTIGIVVADVSDPFFGAMVSTVEKVASKTGHFLLIGNGYHNEQQEYNAITHLIEHRCSSLVVHAKMLPDNKLVRLMEQVPGMVLINRSLKNFEKRCISLDDRYGSYLAVKHLIQHGHTKIGYLCSNHEISDSSDRLQGYKDALKEYNLEINSNYIAFSSPNEQGGEQAMMALLERNREITAIACYNDSMAAGAMSVLYDNDIKIPTDVSIIGFDDLLIARYLHPKLTTIRYPLHTMAEQAAELALRLAKGEEPPSNLINIFTPTLTKRYSVNKIG</sequence>
<dbReference type="InterPro" id="IPR028082">
    <property type="entry name" value="Peripla_BP_I"/>
</dbReference>
<evidence type="ECO:0000256" key="2">
    <source>
        <dbReference type="ARBA" id="ARBA00023125"/>
    </source>
</evidence>
<dbReference type="PANTHER" id="PTHR30146">
    <property type="entry name" value="LACI-RELATED TRANSCRIPTIONAL REPRESSOR"/>
    <property type="match status" value="1"/>
</dbReference>
<keyword evidence="6" id="KW-1185">Reference proteome</keyword>
<dbReference type="SMART" id="SM00354">
    <property type="entry name" value="HTH_LACI"/>
    <property type="match status" value="1"/>
</dbReference>
<dbReference type="Pfam" id="PF13377">
    <property type="entry name" value="Peripla_BP_3"/>
    <property type="match status" value="1"/>
</dbReference>
<dbReference type="STRING" id="1196095.GAPWK_2029"/>
<dbReference type="InterPro" id="IPR000843">
    <property type="entry name" value="HTH_LacI"/>
</dbReference>
<proteinExistence type="predicted"/>
<dbReference type="InterPro" id="IPR046335">
    <property type="entry name" value="LacI/GalR-like_sensor"/>
</dbReference>
<accession>A0A2V4EAC0</accession>
<feature type="domain" description="HTH lacI-type" evidence="4">
    <location>
        <begin position="2"/>
        <end position="56"/>
    </location>
</feature>
<dbReference type="Gene3D" id="3.40.50.2300">
    <property type="match status" value="2"/>
</dbReference>
<dbReference type="Gene3D" id="1.10.260.40">
    <property type="entry name" value="lambda repressor-like DNA-binding domains"/>
    <property type="match status" value="1"/>
</dbReference>
<dbReference type="EMBL" id="QGLR01000008">
    <property type="protein sequence ID" value="PXZ07856.1"/>
    <property type="molecule type" value="Genomic_DNA"/>
</dbReference>
<dbReference type="GO" id="GO:0000976">
    <property type="term" value="F:transcription cis-regulatory region binding"/>
    <property type="evidence" value="ECO:0007669"/>
    <property type="project" value="TreeGrafter"/>
</dbReference>
<dbReference type="SUPFAM" id="SSF53822">
    <property type="entry name" value="Periplasmic binding protein-like I"/>
    <property type="match status" value="1"/>
</dbReference>
<dbReference type="CDD" id="cd06270">
    <property type="entry name" value="PBP1_GalS-like"/>
    <property type="match status" value="1"/>
</dbReference>
<dbReference type="RefSeq" id="WP_110432854.1">
    <property type="nucleotide sequence ID" value="NZ_QGLR01000008.1"/>
</dbReference>
<dbReference type="InterPro" id="IPR010982">
    <property type="entry name" value="Lambda_DNA-bd_dom_sf"/>
</dbReference>
<evidence type="ECO:0000313" key="5">
    <source>
        <dbReference type="EMBL" id="PXZ07856.1"/>
    </source>
</evidence>
<organism evidence="5 6">
    <name type="scientific">Gilliamella apicola</name>
    <dbReference type="NCBI Taxonomy" id="1196095"/>
    <lineage>
        <taxon>Bacteria</taxon>
        <taxon>Pseudomonadati</taxon>
        <taxon>Pseudomonadota</taxon>
        <taxon>Gammaproteobacteria</taxon>
        <taxon>Orbales</taxon>
        <taxon>Orbaceae</taxon>
        <taxon>Gilliamella</taxon>
    </lineage>
</organism>
<gene>
    <name evidence="5" type="ORF">DKK70_04115</name>
</gene>
<name>A0A2V4EAC0_9GAMM</name>
<dbReference type="OrthoDB" id="9798934at2"/>
<dbReference type="PROSITE" id="PS00356">
    <property type="entry name" value="HTH_LACI_1"/>
    <property type="match status" value="1"/>
</dbReference>
<keyword evidence="3" id="KW-0804">Transcription</keyword>
<keyword evidence="2 5" id="KW-0238">DNA-binding</keyword>
<keyword evidence="1" id="KW-0805">Transcription regulation</keyword>
<dbReference type="AlphaFoldDB" id="A0A2V4EAC0"/>
<evidence type="ECO:0000256" key="3">
    <source>
        <dbReference type="ARBA" id="ARBA00023163"/>
    </source>
</evidence>
<protein>
    <submittedName>
        <fullName evidence="5">DNA-binding transcriptional regulator GalS</fullName>
    </submittedName>
</protein>
<dbReference type="PANTHER" id="PTHR30146:SF98">
    <property type="entry name" value="HTH-TYPE TRANSCRIPTIONAL REGULATOR GALR"/>
    <property type="match status" value="1"/>
</dbReference>
<dbReference type="CDD" id="cd01392">
    <property type="entry name" value="HTH_LacI"/>
    <property type="match status" value="1"/>
</dbReference>
<dbReference type="PRINTS" id="PR00036">
    <property type="entry name" value="HTHLACI"/>
</dbReference>
<evidence type="ECO:0000313" key="6">
    <source>
        <dbReference type="Proteomes" id="UP000247932"/>
    </source>
</evidence>
<reference evidence="5 6" key="1">
    <citation type="submission" date="2018-05" db="EMBL/GenBank/DDBJ databases">
        <title>Reference genomes for bee gut microbiota database.</title>
        <authorList>
            <person name="Ellegaard K.M."/>
        </authorList>
    </citation>
    <scope>NUCLEOTIDE SEQUENCE [LARGE SCALE GENOMIC DNA]</scope>
    <source>
        <strain evidence="5 6">ESL0182</strain>
    </source>
</reference>
<comment type="caution">
    <text evidence="5">The sequence shown here is derived from an EMBL/GenBank/DDBJ whole genome shotgun (WGS) entry which is preliminary data.</text>
</comment>
<dbReference type="SUPFAM" id="SSF47413">
    <property type="entry name" value="lambda repressor-like DNA-binding domains"/>
    <property type="match status" value="1"/>
</dbReference>
<dbReference type="Pfam" id="PF00356">
    <property type="entry name" value="LacI"/>
    <property type="match status" value="1"/>
</dbReference>
<dbReference type="GO" id="GO:0003700">
    <property type="term" value="F:DNA-binding transcription factor activity"/>
    <property type="evidence" value="ECO:0007669"/>
    <property type="project" value="TreeGrafter"/>
</dbReference>
<evidence type="ECO:0000256" key="1">
    <source>
        <dbReference type="ARBA" id="ARBA00023015"/>
    </source>
</evidence>
<dbReference type="PROSITE" id="PS50932">
    <property type="entry name" value="HTH_LACI_2"/>
    <property type="match status" value="1"/>
</dbReference>
<evidence type="ECO:0000259" key="4">
    <source>
        <dbReference type="PROSITE" id="PS50932"/>
    </source>
</evidence>
<dbReference type="Proteomes" id="UP000247932">
    <property type="component" value="Unassembled WGS sequence"/>
</dbReference>